<keyword evidence="3" id="KW-1185">Reference proteome</keyword>
<feature type="domain" description="Dockerin" evidence="1">
    <location>
        <begin position="281"/>
        <end position="348"/>
    </location>
</feature>
<dbReference type="RefSeq" id="WP_204336975.1">
    <property type="nucleotide sequence ID" value="NZ_JAAGVY010000114.1"/>
</dbReference>
<accession>A0A7K3WWH0</accession>
<proteinExistence type="predicted"/>
<sequence length="349" mass="36263">IRPFSTATTYAVTLICTDFDCPDLSNNIGNACDDGDSNTVNDIVNENCECIGDPIPVNNECSDAISLSCNDYVVGTTRGATDNVGCDGDSRQTVWYSFTADATGDVILSTCNPETNFDTDINVYTGTCDALTCFTGFEGNGYVDGNFDCVPQSFAGVGTLEAVAGQTYYIAITGYYAVGGFSAGEGEFGLSVECENAGAALNGTVNWNSSCGDRDGTVRLYTPNTATLIETYNITVAADGTFSIADLPTGTYDVIVKIQGYLAKGVQDVVIAAGANSLAVGAIKNGNINNDGAVNIFDVSLINAAFNTSVGNPAYNPLADLNCDGNINIFDISILNASFNQSGATAPLN</sequence>
<name>A0A7K3WWH0_9FLAO</name>
<dbReference type="InterPro" id="IPR002105">
    <property type="entry name" value="Dockerin_1_rpt"/>
</dbReference>
<dbReference type="AlphaFoldDB" id="A0A7K3WWH0"/>
<comment type="caution">
    <text evidence="2">The sequence shown here is derived from an EMBL/GenBank/DDBJ whole genome shotgun (WGS) entry which is preliminary data.</text>
</comment>
<reference evidence="2 3" key="1">
    <citation type="submission" date="2020-02" db="EMBL/GenBank/DDBJ databases">
        <title>Out from the shadows clarifying the taxonomy of the family Cryomorphaceae and related taxa by utilizing the GTDB taxonomic framework.</title>
        <authorList>
            <person name="Bowman J.P."/>
        </authorList>
    </citation>
    <scope>NUCLEOTIDE SEQUENCE [LARGE SCALE GENOMIC DNA]</scope>
    <source>
        <strain evidence="2 3">QSSC 1-22</strain>
    </source>
</reference>
<feature type="non-terminal residue" evidence="2">
    <location>
        <position position="1"/>
    </location>
</feature>
<dbReference type="PROSITE" id="PS51766">
    <property type="entry name" value="DOCKERIN"/>
    <property type="match status" value="1"/>
</dbReference>
<dbReference type="InterPro" id="IPR036439">
    <property type="entry name" value="Dockerin_dom_sf"/>
</dbReference>
<dbReference type="GO" id="GO:0004553">
    <property type="term" value="F:hydrolase activity, hydrolyzing O-glycosyl compounds"/>
    <property type="evidence" value="ECO:0007669"/>
    <property type="project" value="InterPro"/>
</dbReference>
<evidence type="ECO:0000313" key="3">
    <source>
        <dbReference type="Proteomes" id="UP000486602"/>
    </source>
</evidence>
<protein>
    <recommendedName>
        <fullName evidence="1">Dockerin domain-containing protein</fullName>
    </recommendedName>
</protein>
<dbReference type="InterPro" id="IPR013784">
    <property type="entry name" value="Carb-bd-like_fold"/>
</dbReference>
<dbReference type="InterPro" id="IPR016134">
    <property type="entry name" value="Dockerin_dom"/>
</dbReference>
<gene>
    <name evidence="2" type="ORF">G3O08_20615</name>
</gene>
<dbReference type="GO" id="GO:0030246">
    <property type="term" value="F:carbohydrate binding"/>
    <property type="evidence" value="ECO:0007669"/>
    <property type="project" value="InterPro"/>
</dbReference>
<evidence type="ECO:0000259" key="1">
    <source>
        <dbReference type="PROSITE" id="PS51766"/>
    </source>
</evidence>
<dbReference type="Pfam" id="PF00404">
    <property type="entry name" value="Dockerin_1"/>
    <property type="match status" value="1"/>
</dbReference>
<dbReference type="SUPFAM" id="SSF63446">
    <property type="entry name" value="Type I dockerin domain"/>
    <property type="match status" value="1"/>
</dbReference>
<dbReference type="Proteomes" id="UP000486602">
    <property type="component" value="Unassembled WGS sequence"/>
</dbReference>
<dbReference type="SUPFAM" id="SSF49452">
    <property type="entry name" value="Starch-binding domain-like"/>
    <property type="match status" value="1"/>
</dbReference>
<dbReference type="GO" id="GO:0000272">
    <property type="term" value="P:polysaccharide catabolic process"/>
    <property type="evidence" value="ECO:0007669"/>
    <property type="project" value="InterPro"/>
</dbReference>
<dbReference type="Gene3D" id="2.60.40.1120">
    <property type="entry name" value="Carboxypeptidase-like, regulatory domain"/>
    <property type="match status" value="1"/>
</dbReference>
<dbReference type="EMBL" id="JAAGVY010000114">
    <property type="protein sequence ID" value="NEN25898.1"/>
    <property type="molecule type" value="Genomic_DNA"/>
</dbReference>
<organism evidence="2 3">
    <name type="scientific">Cryomorpha ignava</name>
    <dbReference type="NCBI Taxonomy" id="101383"/>
    <lineage>
        <taxon>Bacteria</taxon>
        <taxon>Pseudomonadati</taxon>
        <taxon>Bacteroidota</taxon>
        <taxon>Flavobacteriia</taxon>
        <taxon>Flavobacteriales</taxon>
        <taxon>Cryomorphaceae</taxon>
        <taxon>Cryomorpha</taxon>
    </lineage>
</organism>
<evidence type="ECO:0000313" key="2">
    <source>
        <dbReference type="EMBL" id="NEN25898.1"/>
    </source>
</evidence>
<dbReference type="Gene3D" id="2.60.120.380">
    <property type="match status" value="1"/>
</dbReference>
<dbReference type="Gene3D" id="1.10.1330.10">
    <property type="entry name" value="Dockerin domain"/>
    <property type="match status" value="1"/>
</dbReference>